<feature type="region of interest" description="Disordered" evidence="1">
    <location>
        <begin position="1"/>
        <end position="43"/>
    </location>
</feature>
<evidence type="ECO:0000256" key="2">
    <source>
        <dbReference type="SAM" id="Phobius"/>
    </source>
</evidence>
<evidence type="ECO:0000313" key="5">
    <source>
        <dbReference type="Proteomes" id="UP000253741"/>
    </source>
</evidence>
<keyword evidence="2" id="KW-0812">Transmembrane</keyword>
<accession>A0A370BGF5</accession>
<protein>
    <recommendedName>
        <fullName evidence="3">DUF6286 domain-containing protein</fullName>
    </recommendedName>
</protein>
<keyword evidence="5" id="KW-1185">Reference proteome</keyword>
<evidence type="ECO:0000256" key="1">
    <source>
        <dbReference type="SAM" id="MobiDB-lite"/>
    </source>
</evidence>
<dbReference type="AlphaFoldDB" id="A0A370BGF5"/>
<gene>
    <name evidence="4" type="ORF">DVH02_04320</name>
</gene>
<feature type="domain" description="DUF6286" evidence="3">
    <location>
        <begin position="120"/>
        <end position="224"/>
    </location>
</feature>
<dbReference type="OrthoDB" id="4350534at2"/>
<keyword evidence="2" id="KW-1133">Transmembrane helix</keyword>
<dbReference type="EMBL" id="QQNA01000024">
    <property type="protein sequence ID" value="RDG39354.1"/>
    <property type="molecule type" value="Genomic_DNA"/>
</dbReference>
<keyword evidence="2" id="KW-0472">Membrane</keyword>
<comment type="caution">
    <text evidence="4">The sequence shown here is derived from an EMBL/GenBank/DDBJ whole genome shotgun (WGS) entry which is preliminary data.</text>
</comment>
<evidence type="ECO:0000313" key="4">
    <source>
        <dbReference type="EMBL" id="RDG39354.1"/>
    </source>
</evidence>
<organism evidence="4 5">
    <name type="scientific">Streptomyces corynorhini</name>
    <dbReference type="NCBI Taxonomy" id="2282652"/>
    <lineage>
        <taxon>Bacteria</taxon>
        <taxon>Bacillati</taxon>
        <taxon>Actinomycetota</taxon>
        <taxon>Actinomycetes</taxon>
        <taxon>Kitasatosporales</taxon>
        <taxon>Streptomycetaceae</taxon>
        <taxon>Streptomyces</taxon>
    </lineage>
</organism>
<feature type="transmembrane region" description="Helical" evidence="2">
    <location>
        <begin position="110"/>
        <end position="138"/>
    </location>
</feature>
<name>A0A370BGF5_9ACTN</name>
<reference evidence="4 5" key="1">
    <citation type="submission" date="2018-07" db="EMBL/GenBank/DDBJ databases">
        <title>Streptomyces species from bats.</title>
        <authorList>
            <person name="Dunlap C."/>
        </authorList>
    </citation>
    <scope>NUCLEOTIDE SEQUENCE [LARGE SCALE GENOMIC DNA]</scope>
    <source>
        <strain evidence="4 5">AC230</strain>
    </source>
</reference>
<dbReference type="Pfam" id="PF19803">
    <property type="entry name" value="DUF6286"/>
    <property type="match status" value="1"/>
</dbReference>
<sequence>MSGTAPGPGRDEWPDDDTDRGGGTALDAADPGTPHASVPTLADYDEEPAAKAHRFWSTRRIPAALTALVTLGATGLLLYDVAAVRAGHPAMSWRRGLADQLARQPLDQTWMLVAAAVAMALGVWLLALALTPGLRALLPMRRDSPHVRAGLDREAAELALRDRAMEVSGVQSAQVRLRRSKAVARAVSHFRELDAVQDDLERTLTAGIGELGLDRRPALTVRVRRPVRKG</sequence>
<proteinExistence type="predicted"/>
<dbReference type="RefSeq" id="WP_114622328.1">
    <property type="nucleotide sequence ID" value="NZ_QQNA01000024.1"/>
</dbReference>
<feature type="transmembrane region" description="Helical" evidence="2">
    <location>
        <begin position="61"/>
        <end position="79"/>
    </location>
</feature>
<evidence type="ECO:0000259" key="3">
    <source>
        <dbReference type="Pfam" id="PF19803"/>
    </source>
</evidence>
<dbReference type="InterPro" id="IPR046253">
    <property type="entry name" value="DUF6286"/>
</dbReference>
<dbReference type="Proteomes" id="UP000253741">
    <property type="component" value="Unassembled WGS sequence"/>
</dbReference>